<feature type="compositionally biased region" description="Basic and acidic residues" evidence="1">
    <location>
        <begin position="112"/>
        <end position="125"/>
    </location>
</feature>
<dbReference type="Proteomes" id="UP000327044">
    <property type="component" value="Unassembled WGS sequence"/>
</dbReference>
<organism evidence="2">
    <name type="scientific">Photinus pyralis</name>
    <name type="common">Common eastern firefly</name>
    <name type="synonym">Lampyris pyralis</name>
    <dbReference type="NCBI Taxonomy" id="7054"/>
    <lineage>
        <taxon>Eukaryota</taxon>
        <taxon>Metazoa</taxon>
        <taxon>Ecdysozoa</taxon>
        <taxon>Arthropoda</taxon>
        <taxon>Hexapoda</taxon>
        <taxon>Insecta</taxon>
        <taxon>Pterygota</taxon>
        <taxon>Neoptera</taxon>
        <taxon>Endopterygota</taxon>
        <taxon>Coleoptera</taxon>
        <taxon>Polyphaga</taxon>
        <taxon>Elateriformia</taxon>
        <taxon>Elateroidea</taxon>
        <taxon>Lampyridae</taxon>
        <taxon>Lampyrinae</taxon>
        <taxon>Photinus</taxon>
    </lineage>
</organism>
<dbReference type="OrthoDB" id="6818750at2759"/>
<dbReference type="InParanoid" id="A0A1Y1LJF5"/>
<evidence type="ECO:0000256" key="1">
    <source>
        <dbReference type="SAM" id="MobiDB-lite"/>
    </source>
</evidence>
<accession>A0A1Y1LJF5</accession>
<proteinExistence type="predicted"/>
<reference evidence="3 4" key="2">
    <citation type="journal article" date="2018" name="Elife">
        <title>Firefly genomes illuminate parallel origins of bioluminescence in beetles.</title>
        <authorList>
            <person name="Fallon T.R."/>
            <person name="Lower S.E."/>
            <person name="Chang C.H."/>
            <person name="Bessho-Uehara M."/>
            <person name="Martin G.J."/>
            <person name="Bewick A.J."/>
            <person name="Behringer M."/>
            <person name="Debat H.J."/>
            <person name="Wong I."/>
            <person name="Day J.C."/>
            <person name="Suvorov A."/>
            <person name="Silva C.J."/>
            <person name="Stanger-Hall K.F."/>
            <person name="Hall D.W."/>
            <person name="Schmitz R.J."/>
            <person name="Nelson D.R."/>
            <person name="Lewis S.M."/>
            <person name="Shigenobu S."/>
            <person name="Bybee S.M."/>
            <person name="Larracuente A.M."/>
            <person name="Oba Y."/>
            <person name="Weng J.K."/>
        </authorList>
    </citation>
    <scope>NUCLEOTIDE SEQUENCE [LARGE SCALE GENOMIC DNA]</scope>
    <source>
        <strain evidence="3">1611_PpyrPB1</strain>
        <tissue evidence="3">Whole body</tissue>
    </source>
</reference>
<evidence type="ECO:0000313" key="4">
    <source>
        <dbReference type="Proteomes" id="UP000327044"/>
    </source>
</evidence>
<dbReference type="EMBL" id="GEZM01054180">
    <property type="protein sequence ID" value="JAV73804.1"/>
    <property type="molecule type" value="Transcribed_RNA"/>
</dbReference>
<evidence type="ECO:0000313" key="2">
    <source>
        <dbReference type="EMBL" id="JAV73804.1"/>
    </source>
</evidence>
<dbReference type="AlphaFoldDB" id="A0A1Y1LJF5"/>
<sequence length="125" mass="14479">MKFVIEPRSSVQYFNSQKDENNNFTVNRKTTRSLFGLPKIEDIEVLLEEQQKIDMDRFRINFGIDIAQLDECADSRSILSSNSNEGSRYRKPRAIMDLDKRKTGTTANAKSRTVENAKENTRLLM</sequence>
<dbReference type="EMBL" id="VVIM01000005">
    <property type="protein sequence ID" value="KAB0800044.1"/>
    <property type="molecule type" value="Genomic_DNA"/>
</dbReference>
<protein>
    <submittedName>
        <fullName evidence="2">Uncharacterized protein</fullName>
    </submittedName>
</protein>
<name>A0A1Y1LJF5_PHOPY</name>
<evidence type="ECO:0000313" key="3">
    <source>
        <dbReference type="EMBL" id="KAB0800044.1"/>
    </source>
</evidence>
<reference evidence="2" key="1">
    <citation type="journal article" date="2016" name="Sci. Rep.">
        <title>Molecular characterization of firefly nuptial gifts: a multi-omics approach sheds light on postcopulatory sexual selection.</title>
        <authorList>
            <person name="Al-Wathiqui N."/>
            <person name="Fallon T.R."/>
            <person name="South A."/>
            <person name="Weng J.K."/>
            <person name="Lewis S.M."/>
        </authorList>
    </citation>
    <scope>NUCLEOTIDE SEQUENCE</scope>
</reference>
<keyword evidence="4" id="KW-1185">Reference proteome</keyword>
<feature type="compositionally biased region" description="Polar residues" evidence="1">
    <location>
        <begin position="77"/>
        <end position="86"/>
    </location>
</feature>
<reference evidence="3" key="3">
    <citation type="submission" date="2019-08" db="EMBL/GenBank/DDBJ databases">
        <authorList>
            <consortium name="Photinus pyralis genome working group"/>
            <person name="Fallon T.R."/>
            <person name="Sander Lower S.E."/>
            <person name="Weng J.-K."/>
        </authorList>
    </citation>
    <scope>NUCLEOTIDE SEQUENCE</scope>
    <source>
        <strain evidence="3">1611_PpyrPB1</strain>
        <tissue evidence="3">Whole body</tissue>
    </source>
</reference>
<feature type="region of interest" description="Disordered" evidence="1">
    <location>
        <begin position="77"/>
        <end position="125"/>
    </location>
</feature>
<gene>
    <name evidence="3" type="ORF">PPYR_07924</name>
</gene>